<evidence type="ECO:0000313" key="2">
    <source>
        <dbReference type="Proteomes" id="UP001497680"/>
    </source>
</evidence>
<name>A0ACC0CTU4_9PEZI</name>
<evidence type="ECO:0000313" key="1">
    <source>
        <dbReference type="EMBL" id="KAI6083742.1"/>
    </source>
</evidence>
<keyword evidence="1" id="KW-0378">Hydrolase</keyword>
<keyword evidence="2" id="KW-1185">Reference proteome</keyword>
<accession>A0ACC0CTU4</accession>
<dbReference type="EMBL" id="MU394347">
    <property type="protein sequence ID" value="KAI6083742.1"/>
    <property type="molecule type" value="Genomic_DNA"/>
</dbReference>
<gene>
    <name evidence="1" type="ORF">F4821DRAFT_183598</name>
</gene>
<comment type="caution">
    <text evidence="1">The sequence shown here is derived from an EMBL/GenBank/DDBJ whole genome shotgun (WGS) entry which is preliminary data.</text>
</comment>
<organism evidence="1 2">
    <name type="scientific">Hypoxylon rubiginosum</name>
    <dbReference type="NCBI Taxonomy" id="110542"/>
    <lineage>
        <taxon>Eukaryota</taxon>
        <taxon>Fungi</taxon>
        <taxon>Dikarya</taxon>
        <taxon>Ascomycota</taxon>
        <taxon>Pezizomycotina</taxon>
        <taxon>Sordariomycetes</taxon>
        <taxon>Xylariomycetidae</taxon>
        <taxon>Xylariales</taxon>
        <taxon>Hypoxylaceae</taxon>
        <taxon>Hypoxylon</taxon>
    </lineage>
</organism>
<sequence length="245" mass="25741">MRPAIILATLAASAAARSRSGAHQQRATTICGQWDSVETGPYTVYQDLWGMDSGTGSQCTTVNSLSGNTLSWKTSWSWSGGQGQVKSFANVVTDIAVTKLSSISSIPSTWSWSYTGSNIIADVAYDMFTSSSTGGSAEYEVMIWLAALGGAGPITSTGSPVASVTIENVAWNLYDGYNGAMHVFSFVAPKQVTKFNGDLAAFFKYLISSQGMPSSQYLQSVGAGTEPFTGSNAVFDVSTFSLTAA</sequence>
<dbReference type="Proteomes" id="UP001497680">
    <property type="component" value="Unassembled WGS sequence"/>
</dbReference>
<protein>
    <submittedName>
        <fullName evidence="1">Glycoside hydrolase family 12 protein</fullName>
    </submittedName>
</protein>
<reference evidence="1 2" key="1">
    <citation type="journal article" date="2022" name="New Phytol.">
        <title>Ecological generalism drives hyperdiversity of secondary metabolite gene clusters in xylarialean endophytes.</title>
        <authorList>
            <person name="Franco M.E.E."/>
            <person name="Wisecaver J.H."/>
            <person name="Arnold A.E."/>
            <person name="Ju Y.M."/>
            <person name="Slot J.C."/>
            <person name="Ahrendt S."/>
            <person name="Moore L.P."/>
            <person name="Eastman K.E."/>
            <person name="Scott K."/>
            <person name="Konkel Z."/>
            <person name="Mondo S.J."/>
            <person name="Kuo A."/>
            <person name="Hayes R.D."/>
            <person name="Haridas S."/>
            <person name="Andreopoulos B."/>
            <person name="Riley R."/>
            <person name="LaButti K."/>
            <person name="Pangilinan J."/>
            <person name="Lipzen A."/>
            <person name="Amirebrahimi M."/>
            <person name="Yan J."/>
            <person name="Adam C."/>
            <person name="Keymanesh K."/>
            <person name="Ng V."/>
            <person name="Louie K."/>
            <person name="Northen T."/>
            <person name="Drula E."/>
            <person name="Henrissat B."/>
            <person name="Hsieh H.M."/>
            <person name="Youens-Clark K."/>
            <person name="Lutzoni F."/>
            <person name="Miadlikowska J."/>
            <person name="Eastwood D.C."/>
            <person name="Hamelin R.C."/>
            <person name="Grigoriev I.V."/>
            <person name="U'Ren J.M."/>
        </authorList>
    </citation>
    <scope>NUCLEOTIDE SEQUENCE [LARGE SCALE GENOMIC DNA]</scope>
    <source>
        <strain evidence="1 2">ER1909</strain>
    </source>
</reference>
<proteinExistence type="predicted"/>